<evidence type="ECO:0000313" key="4">
    <source>
        <dbReference type="Proteomes" id="UP000298663"/>
    </source>
</evidence>
<keyword evidence="4" id="KW-1185">Reference proteome</keyword>
<dbReference type="InterPro" id="IPR011009">
    <property type="entry name" value="Kinase-like_dom_sf"/>
</dbReference>
<dbReference type="PROSITE" id="PS50011">
    <property type="entry name" value="PROTEIN_KINASE_DOM"/>
    <property type="match status" value="1"/>
</dbReference>
<dbReference type="PANTHER" id="PTHR11909">
    <property type="entry name" value="CASEIN KINASE-RELATED"/>
    <property type="match status" value="1"/>
</dbReference>
<sequence length="498" mass="56388">MTRGKPQTKVLINAKGKAQDSSVKVKKKIVTDLRPGDTQMISDASRKTKKALSPKPKQQTPHHEATKPIHAPVGSPKPKGGVQQQAVHAEGTKSAIQATEPSLKLQKKWSKIHIKKAPSRIDEGGPEETPVLARKSKQRIKRQNQLQGGAVKKSVAALFQDENDVNVTEENEVSGAMSESVLFCTPREIMRPICGARAILQVTEGMVTLEEPVIGDFGVVHCKLSFFAPNERFTMKFEKRSNRFRRLKMELTVFLKAQATENRRFFPYVHARGVLSDSHLFFVVDLIGHNLTVQRVLAGGRFKLETAYRLALSTLTCILTLHELGFVHRDIKPNVFTISNFPNANRIILSSVGLSKEAPGDRDSWKPRKYVPFLGTTTYCSRANHNHQDQVFIDDIESWLYMVCEWIEPEMLSWAHIYGRQDVLIAKENFMSPEKGFKEHLGLFPSLPPEFKDIVHYIHSLKGEFIVPQKAFLVEIIAKVQKRLKLREDAPFQWCREA</sequence>
<evidence type="ECO:0000259" key="2">
    <source>
        <dbReference type="PROSITE" id="PS50011"/>
    </source>
</evidence>
<dbReference type="OrthoDB" id="5979581at2759"/>
<dbReference type="GO" id="GO:0004672">
    <property type="term" value="F:protein kinase activity"/>
    <property type="evidence" value="ECO:0007669"/>
    <property type="project" value="InterPro"/>
</dbReference>
<proteinExistence type="predicted"/>
<dbReference type="Gene3D" id="1.10.510.10">
    <property type="entry name" value="Transferase(Phosphotransferase) domain 1"/>
    <property type="match status" value="1"/>
</dbReference>
<protein>
    <recommendedName>
        <fullName evidence="2">Protein kinase domain-containing protein</fullName>
    </recommendedName>
</protein>
<dbReference type="GO" id="GO:0005524">
    <property type="term" value="F:ATP binding"/>
    <property type="evidence" value="ECO:0007669"/>
    <property type="project" value="InterPro"/>
</dbReference>
<dbReference type="EMBL" id="AZBU02000003">
    <property type="protein sequence ID" value="TKR88921.1"/>
    <property type="molecule type" value="Genomic_DNA"/>
</dbReference>
<feature type="domain" description="Protein kinase" evidence="2">
    <location>
        <begin position="206"/>
        <end position="498"/>
    </location>
</feature>
<dbReference type="SMART" id="SM00220">
    <property type="entry name" value="S_TKc"/>
    <property type="match status" value="1"/>
</dbReference>
<dbReference type="Proteomes" id="UP000298663">
    <property type="component" value="Unassembled WGS sequence"/>
</dbReference>
<accession>A0A4U5NZT4</accession>
<gene>
    <name evidence="3" type="ORF">L596_013092</name>
</gene>
<reference evidence="3 4" key="2">
    <citation type="journal article" date="2019" name="G3 (Bethesda)">
        <title>Hybrid Assembly of the Genome of the Entomopathogenic Nematode Steinernema carpocapsae Identifies the X-Chromosome.</title>
        <authorList>
            <person name="Serra L."/>
            <person name="Macchietto M."/>
            <person name="Macias-Munoz A."/>
            <person name="McGill C.J."/>
            <person name="Rodriguez I.M."/>
            <person name="Rodriguez B."/>
            <person name="Murad R."/>
            <person name="Mortazavi A."/>
        </authorList>
    </citation>
    <scope>NUCLEOTIDE SEQUENCE [LARGE SCALE GENOMIC DNA]</scope>
    <source>
        <strain evidence="3 4">ALL</strain>
    </source>
</reference>
<comment type="caution">
    <text evidence="3">The sequence shown here is derived from an EMBL/GenBank/DDBJ whole genome shotgun (WGS) entry which is preliminary data.</text>
</comment>
<evidence type="ECO:0000313" key="3">
    <source>
        <dbReference type="EMBL" id="TKR88921.1"/>
    </source>
</evidence>
<feature type="region of interest" description="Disordered" evidence="1">
    <location>
        <begin position="1"/>
        <end position="100"/>
    </location>
</feature>
<dbReference type="InterPro" id="IPR050235">
    <property type="entry name" value="CK1_Ser-Thr_kinase"/>
</dbReference>
<dbReference type="AlphaFoldDB" id="A0A4U5NZT4"/>
<evidence type="ECO:0000256" key="1">
    <source>
        <dbReference type="SAM" id="MobiDB-lite"/>
    </source>
</evidence>
<dbReference type="STRING" id="34508.A0A4U5NZT4"/>
<name>A0A4U5NZT4_STECR</name>
<dbReference type="SUPFAM" id="SSF56112">
    <property type="entry name" value="Protein kinase-like (PK-like)"/>
    <property type="match status" value="1"/>
</dbReference>
<organism evidence="3 4">
    <name type="scientific">Steinernema carpocapsae</name>
    <name type="common">Entomopathogenic nematode</name>
    <dbReference type="NCBI Taxonomy" id="34508"/>
    <lineage>
        <taxon>Eukaryota</taxon>
        <taxon>Metazoa</taxon>
        <taxon>Ecdysozoa</taxon>
        <taxon>Nematoda</taxon>
        <taxon>Chromadorea</taxon>
        <taxon>Rhabditida</taxon>
        <taxon>Tylenchina</taxon>
        <taxon>Panagrolaimomorpha</taxon>
        <taxon>Strongyloidoidea</taxon>
        <taxon>Steinernematidae</taxon>
        <taxon>Steinernema</taxon>
    </lineage>
</organism>
<dbReference type="InterPro" id="IPR000719">
    <property type="entry name" value="Prot_kinase_dom"/>
</dbReference>
<reference evidence="3 4" key="1">
    <citation type="journal article" date="2015" name="Genome Biol.">
        <title>Comparative genomics of Steinernema reveals deeply conserved gene regulatory networks.</title>
        <authorList>
            <person name="Dillman A.R."/>
            <person name="Macchietto M."/>
            <person name="Porter C.F."/>
            <person name="Rogers A."/>
            <person name="Williams B."/>
            <person name="Antoshechkin I."/>
            <person name="Lee M.M."/>
            <person name="Goodwin Z."/>
            <person name="Lu X."/>
            <person name="Lewis E.E."/>
            <person name="Goodrich-Blair H."/>
            <person name="Stock S.P."/>
            <person name="Adams B.J."/>
            <person name="Sternberg P.W."/>
            <person name="Mortazavi A."/>
        </authorList>
    </citation>
    <scope>NUCLEOTIDE SEQUENCE [LARGE SCALE GENOMIC DNA]</scope>
    <source>
        <strain evidence="3 4">ALL</strain>
    </source>
</reference>